<evidence type="ECO:0000259" key="4">
    <source>
        <dbReference type="PROSITE" id="PS51186"/>
    </source>
</evidence>
<evidence type="ECO:0000313" key="5">
    <source>
        <dbReference type="EMBL" id="KPX76460.1"/>
    </source>
</evidence>
<dbReference type="PANTHER" id="PTHR43792:SF8">
    <property type="entry name" value="[RIBOSOMAL PROTEIN US5]-ALANINE N-ACETYLTRANSFERASE"/>
    <property type="match status" value="1"/>
</dbReference>
<sequence length="203" mass="22180">METRQFLSIQLNGKPGMRLDMPSIRTSRLLLCPLRAEQSSALSRLADDPVIANMTATVPSPYTLEHAQAFIADAPEQFAAGRTLSLGVHAQETGELTGVVSLRLSTSHRSGNLGYWIGADYRNQGYTSEAVKGLLMHGFTVMNLNRIAGQCFADNMASARVLEKCGLSYEGCMKEAFLKNGVFKDMLLFGLLRSQYEPAEAAQ</sequence>
<comment type="similarity">
    <text evidence="3">Belongs to the acetyltransferase family. RimJ subfamily.</text>
</comment>
<comment type="caution">
    <text evidence="5">The sequence shown here is derived from an EMBL/GenBank/DDBJ whole genome shotgun (WGS) entry which is preliminary data.</text>
</comment>
<dbReference type="PANTHER" id="PTHR43792">
    <property type="entry name" value="GNAT FAMILY, PUTATIVE (AFU_ORTHOLOGUE AFUA_3G00765)-RELATED-RELATED"/>
    <property type="match status" value="1"/>
</dbReference>
<dbReference type="Gene3D" id="3.40.630.30">
    <property type="match status" value="1"/>
</dbReference>
<organism evidence="5 6">
    <name type="scientific">Pseudomonas amygdali pv. lachrymans</name>
    <name type="common">Pseudomonas syringae pv. lachrymans</name>
    <dbReference type="NCBI Taxonomy" id="53707"/>
    <lineage>
        <taxon>Bacteria</taxon>
        <taxon>Pseudomonadati</taxon>
        <taxon>Pseudomonadota</taxon>
        <taxon>Gammaproteobacteria</taxon>
        <taxon>Pseudomonadales</taxon>
        <taxon>Pseudomonadaceae</taxon>
        <taxon>Pseudomonas</taxon>
        <taxon>Pseudomonas amygdali</taxon>
    </lineage>
</organism>
<proteinExistence type="inferred from homology"/>
<evidence type="ECO:0000256" key="1">
    <source>
        <dbReference type="ARBA" id="ARBA00022679"/>
    </source>
</evidence>
<dbReference type="InterPro" id="IPR051531">
    <property type="entry name" value="N-acetyltransferase"/>
</dbReference>
<keyword evidence="2" id="KW-0012">Acyltransferase</keyword>
<evidence type="ECO:0000256" key="2">
    <source>
        <dbReference type="ARBA" id="ARBA00023315"/>
    </source>
</evidence>
<dbReference type="PROSITE" id="PS51186">
    <property type="entry name" value="GNAT"/>
    <property type="match status" value="1"/>
</dbReference>
<accession>A0A0P9UEV9</accession>
<evidence type="ECO:0000313" key="6">
    <source>
        <dbReference type="Proteomes" id="UP000050265"/>
    </source>
</evidence>
<keyword evidence="1 5" id="KW-0808">Transferase</keyword>
<feature type="domain" description="N-acetyltransferase" evidence="4">
    <location>
        <begin position="49"/>
        <end position="194"/>
    </location>
</feature>
<protein>
    <submittedName>
        <fullName evidence="5">Acetyltransferase</fullName>
    </submittedName>
</protein>
<dbReference type="EMBL" id="LJQP01000046">
    <property type="protein sequence ID" value="KPX76460.1"/>
    <property type="molecule type" value="Genomic_DNA"/>
</dbReference>
<evidence type="ECO:0000256" key="3">
    <source>
        <dbReference type="ARBA" id="ARBA00038502"/>
    </source>
</evidence>
<dbReference type="Proteomes" id="UP000050265">
    <property type="component" value="Unassembled WGS sequence"/>
</dbReference>
<name>A0A0P9UEV9_PSEAV</name>
<dbReference type="SUPFAM" id="SSF55729">
    <property type="entry name" value="Acyl-CoA N-acyltransferases (Nat)"/>
    <property type="match status" value="1"/>
</dbReference>
<dbReference type="InterPro" id="IPR000182">
    <property type="entry name" value="GNAT_dom"/>
</dbReference>
<dbReference type="PATRIC" id="fig|53707.9.peg.5998"/>
<dbReference type="GO" id="GO:0016747">
    <property type="term" value="F:acyltransferase activity, transferring groups other than amino-acyl groups"/>
    <property type="evidence" value="ECO:0007669"/>
    <property type="project" value="InterPro"/>
</dbReference>
<dbReference type="Pfam" id="PF13302">
    <property type="entry name" value="Acetyltransf_3"/>
    <property type="match status" value="1"/>
</dbReference>
<dbReference type="AlphaFoldDB" id="A0A0P9UEV9"/>
<reference evidence="5 6" key="1">
    <citation type="submission" date="2015-09" db="EMBL/GenBank/DDBJ databases">
        <title>Genome announcement of multiple Pseudomonas syringae strains.</title>
        <authorList>
            <person name="Thakur S."/>
            <person name="Wang P.W."/>
            <person name="Gong Y."/>
            <person name="Weir B.S."/>
            <person name="Guttman D.S."/>
        </authorList>
    </citation>
    <scope>NUCLEOTIDE SEQUENCE [LARGE SCALE GENOMIC DNA]</scope>
    <source>
        <strain evidence="5 6">ICMP3507</strain>
    </source>
</reference>
<dbReference type="InterPro" id="IPR016181">
    <property type="entry name" value="Acyl_CoA_acyltransferase"/>
</dbReference>
<gene>
    <name evidence="5" type="ORF">ALO35_05598</name>
</gene>